<protein>
    <submittedName>
        <fullName evidence="1">Uncharacterized protein</fullName>
    </submittedName>
</protein>
<name>K3ZPP7_SETIT</name>
<dbReference type="InParanoid" id="K3ZPP7"/>
<organism evidence="1 2">
    <name type="scientific">Setaria italica</name>
    <name type="common">Foxtail millet</name>
    <name type="synonym">Panicum italicum</name>
    <dbReference type="NCBI Taxonomy" id="4555"/>
    <lineage>
        <taxon>Eukaryota</taxon>
        <taxon>Viridiplantae</taxon>
        <taxon>Streptophyta</taxon>
        <taxon>Embryophyta</taxon>
        <taxon>Tracheophyta</taxon>
        <taxon>Spermatophyta</taxon>
        <taxon>Magnoliopsida</taxon>
        <taxon>Liliopsida</taxon>
        <taxon>Poales</taxon>
        <taxon>Poaceae</taxon>
        <taxon>PACMAD clade</taxon>
        <taxon>Panicoideae</taxon>
        <taxon>Panicodae</taxon>
        <taxon>Paniceae</taxon>
        <taxon>Cenchrinae</taxon>
        <taxon>Setaria</taxon>
    </lineage>
</organism>
<proteinExistence type="predicted"/>
<evidence type="ECO:0000313" key="1">
    <source>
        <dbReference type="EnsemblPlants" id="KQK94388"/>
    </source>
</evidence>
<dbReference type="EnsemblPlants" id="KQK94388">
    <property type="protein sequence ID" value="KQK94388"/>
    <property type="gene ID" value="SETIT_028577mg"/>
</dbReference>
<accession>K3ZPP7</accession>
<evidence type="ECO:0000313" key="2">
    <source>
        <dbReference type="Proteomes" id="UP000004995"/>
    </source>
</evidence>
<reference evidence="2" key="1">
    <citation type="journal article" date="2012" name="Nat. Biotechnol.">
        <title>Reference genome sequence of the model plant Setaria.</title>
        <authorList>
            <person name="Bennetzen J.L."/>
            <person name="Schmutz J."/>
            <person name="Wang H."/>
            <person name="Percifield R."/>
            <person name="Hawkins J."/>
            <person name="Pontaroli A.C."/>
            <person name="Estep M."/>
            <person name="Feng L."/>
            <person name="Vaughn J.N."/>
            <person name="Grimwood J."/>
            <person name="Jenkins J."/>
            <person name="Barry K."/>
            <person name="Lindquist E."/>
            <person name="Hellsten U."/>
            <person name="Deshpande S."/>
            <person name="Wang X."/>
            <person name="Wu X."/>
            <person name="Mitros T."/>
            <person name="Triplett J."/>
            <person name="Yang X."/>
            <person name="Ye C.Y."/>
            <person name="Mauro-Herrera M."/>
            <person name="Wang L."/>
            <person name="Li P."/>
            <person name="Sharma M."/>
            <person name="Sharma R."/>
            <person name="Ronald P.C."/>
            <person name="Panaud O."/>
            <person name="Kellogg E.A."/>
            <person name="Brutnell T.P."/>
            <person name="Doust A.N."/>
            <person name="Tuskan G.A."/>
            <person name="Rokhsar D."/>
            <person name="Devos K.M."/>
        </authorList>
    </citation>
    <scope>NUCLEOTIDE SEQUENCE [LARGE SCALE GENOMIC DNA]</scope>
    <source>
        <strain evidence="2">cv. Yugu1</strain>
    </source>
</reference>
<dbReference type="EMBL" id="AGNK02004843">
    <property type="status" value="NOT_ANNOTATED_CDS"/>
    <property type="molecule type" value="Genomic_DNA"/>
</dbReference>
<keyword evidence="2" id="KW-1185">Reference proteome</keyword>
<dbReference type="Proteomes" id="UP000004995">
    <property type="component" value="Unassembled WGS sequence"/>
</dbReference>
<dbReference type="HOGENOM" id="CLU_3261491_0_0_1"/>
<dbReference type="Gramene" id="KQK94388">
    <property type="protein sequence ID" value="KQK94388"/>
    <property type="gene ID" value="SETIT_028577mg"/>
</dbReference>
<reference evidence="1" key="2">
    <citation type="submission" date="2018-08" db="UniProtKB">
        <authorList>
            <consortium name="EnsemblPlants"/>
        </authorList>
    </citation>
    <scope>IDENTIFICATION</scope>
    <source>
        <strain evidence="1">Yugu1</strain>
    </source>
</reference>
<dbReference type="AlphaFoldDB" id="K3ZPP7"/>
<sequence length="42" mass="5159">MAHLFFSLAIREKWCPLQTRSPLLKHQQRQLLVAWWECICYN</sequence>